<reference evidence="7 8" key="1">
    <citation type="submission" date="2023-05" db="EMBL/GenBank/DDBJ databases">
        <title>Draft genome sequence of Streptomyces sp. B-S-A12 isolated from a cave soil in Thailand.</title>
        <authorList>
            <person name="Chamroensaksri N."/>
            <person name="Muangham S."/>
        </authorList>
    </citation>
    <scope>NUCLEOTIDE SEQUENCE [LARGE SCALE GENOMIC DNA]</scope>
    <source>
        <strain evidence="7 8">B-S-A12</strain>
    </source>
</reference>
<dbReference type="PANTHER" id="PTHR18968">
    <property type="entry name" value="THIAMINE PYROPHOSPHATE ENZYMES"/>
    <property type="match status" value="1"/>
</dbReference>
<feature type="domain" description="Thiamine pyrophosphate enzyme N-terminal TPP-binding" evidence="6">
    <location>
        <begin position="26"/>
        <end position="145"/>
    </location>
</feature>
<dbReference type="Gene3D" id="3.40.50.970">
    <property type="match status" value="2"/>
</dbReference>
<dbReference type="CDD" id="cd07035">
    <property type="entry name" value="TPP_PYR_POX_like"/>
    <property type="match status" value="1"/>
</dbReference>
<dbReference type="SUPFAM" id="SSF52467">
    <property type="entry name" value="DHS-like NAD/FAD-binding domain"/>
    <property type="match status" value="1"/>
</dbReference>
<evidence type="ECO:0000259" key="6">
    <source>
        <dbReference type="Pfam" id="PF02776"/>
    </source>
</evidence>
<gene>
    <name evidence="7" type="ORF">QIT00_31405</name>
</gene>
<dbReference type="Pfam" id="PF02776">
    <property type="entry name" value="TPP_enzyme_N"/>
    <property type="match status" value="1"/>
</dbReference>
<evidence type="ECO:0000259" key="4">
    <source>
        <dbReference type="Pfam" id="PF00205"/>
    </source>
</evidence>
<protein>
    <submittedName>
        <fullName evidence="7">Thiamine pyrophosphate-binding protein</fullName>
    </submittedName>
</protein>
<dbReference type="EMBL" id="JASCIS010000046">
    <property type="protein sequence ID" value="MDI3423001.1"/>
    <property type="molecule type" value="Genomic_DNA"/>
</dbReference>
<dbReference type="Gene3D" id="3.40.50.1220">
    <property type="entry name" value="TPP-binding domain"/>
    <property type="match status" value="1"/>
</dbReference>
<evidence type="ECO:0000256" key="3">
    <source>
        <dbReference type="RuleBase" id="RU362132"/>
    </source>
</evidence>
<evidence type="ECO:0000313" key="8">
    <source>
        <dbReference type="Proteomes" id="UP001237105"/>
    </source>
</evidence>
<dbReference type="InterPro" id="IPR000399">
    <property type="entry name" value="TPP-bd_CS"/>
</dbReference>
<dbReference type="PROSITE" id="PS00187">
    <property type="entry name" value="TPP_ENZYMES"/>
    <property type="match status" value="1"/>
</dbReference>
<evidence type="ECO:0000313" key="7">
    <source>
        <dbReference type="EMBL" id="MDI3423001.1"/>
    </source>
</evidence>
<dbReference type="InterPro" id="IPR045229">
    <property type="entry name" value="TPP_enz"/>
</dbReference>
<dbReference type="SUPFAM" id="SSF52518">
    <property type="entry name" value="Thiamin diphosphate-binding fold (THDP-binding)"/>
    <property type="match status" value="2"/>
</dbReference>
<feature type="domain" description="Thiamine pyrophosphate enzyme central" evidence="4">
    <location>
        <begin position="219"/>
        <end position="348"/>
    </location>
</feature>
<comment type="caution">
    <text evidence="7">The sequence shown here is derived from an EMBL/GenBank/DDBJ whole genome shotgun (WGS) entry which is preliminary data.</text>
</comment>
<dbReference type="InterPro" id="IPR029035">
    <property type="entry name" value="DHS-like_NAD/FAD-binding_dom"/>
</dbReference>
<dbReference type="CDD" id="cd00568">
    <property type="entry name" value="TPP_enzymes"/>
    <property type="match status" value="1"/>
</dbReference>
<evidence type="ECO:0000256" key="2">
    <source>
        <dbReference type="ARBA" id="ARBA00023052"/>
    </source>
</evidence>
<dbReference type="InterPro" id="IPR012001">
    <property type="entry name" value="Thiamin_PyroP_enz_TPP-bd_dom"/>
</dbReference>
<dbReference type="Pfam" id="PF00205">
    <property type="entry name" value="TPP_enzyme_M"/>
    <property type="match status" value="1"/>
</dbReference>
<dbReference type="RefSeq" id="WP_282538855.1">
    <property type="nucleotide sequence ID" value="NZ_JASCIS010000046.1"/>
</dbReference>
<comment type="similarity">
    <text evidence="1 3">Belongs to the TPP enzyme family.</text>
</comment>
<organism evidence="7 8">
    <name type="scientific">Streptomyces luteolus</name>
    <dbReference type="NCBI Taxonomy" id="3043615"/>
    <lineage>
        <taxon>Bacteria</taxon>
        <taxon>Bacillati</taxon>
        <taxon>Actinomycetota</taxon>
        <taxon>Actinomycetes</taxon>
        <taxon>Kitasatosporales</taxon>
        <taxon>Streptomycetaceae</taxon>
        <taxon>Streptomyces</taxon>
    </lineage>
</organism>
<dbReference type="InterPro" id="IPR029061">
    <property type="entry name" value="THDP-binding"/>
</dbReference>
<dbReference type="InterPro" id="IPR012000">
    <property type="entry name" value="Thiamin_PyroP_enz_cen_dom"/>
</dbReference>
<dbReference type="PANTHER" id="PTHR18968:SF167">
    <property type="entry name" value="ACETOLACTATE SYNTHASE LARGE SUBUNIT ILVB2-RELATED"/>
    <property type="match status" value="1"/>
</dbReference>
<name>A0ABT6T5X8_9ACTN</name>
<keyword evidence="8" id="KW-1185">Reference proteome</keyword>
<dbReference type="Pfam" id="PF02775">
    <property type="entry name" value="TPP_enzyme_C"/>
    <property type="match status" value="1"/>
</dbReference>
<feature type="domain" description="Thiamine pyrophosphate enzyme TPP-binding" evidence="5">
    <location>
        <begin position="412"/>
        <end position="543"/>
    </location>
</feature>
<accession>A0ABT6T5X8</accession>
<sequence>MTHDHDLELLPTAAQTEAALNPPAGRTGGDLVVETLRGLGAATVFGLPGQHALGMFDALRRSDLSYVGLRVENNAGFAADAYGRVTGEAAPLLLSTGPGALMSLAALQEAATASAPVLAIGSQVPAAGLGGGRHGYLHELRDQQASFRDVVKSVHTVRTQSQIPSAIAAAWESALTAPHGPVWVEIPQDVLLAETTLPVVTAMDATPRELVPRPELTAVAADLLSKAERPVIIAGGGVVRSDAAGKLLALAEKINAPVVTTFGGKGAFPWEHPLSLQSWMEDRHTTDLLEDADVLLVVGSGLGELSSNYHTFAPRGRVVQIEADAGKLESNHPALGIHADARLALSALLDTVEERPDADAAGRVAELLAKVKERLDGQELALERQVLGAVREALPAASPSFWDMTILAYWAWSAWPGAMHSAQGAGGLGYGFPAALGAAVAEPTRPVLAVSGDGGAMYSIAELATARQYDLNVTWLIVDDGGYGILREYMTDAFGEATATELSRPDFVALAESFGVPAVRTSVETLAEDLAKSLAAPGPSVVVLPALLKMFAPTHL</sequence>
<proteinExistence type="inferred from homology"/>
<dbReference type="InterPro" id="IPR011766">
    <property type="entry name" value="TPP_enzyme_TPP-bd"/>
</dbReference>
<dbReference type="Proteomes" id="UP001237105">
    <property type="component" value="Unassembled WGS sequence"/>
</dbReference>
<evidence type="ECO:0000256" key="1">
    <source>
        <dbReference type="ARBA" id="ARBA00007812"/>
    </source>
</evidence>
<evidence type="ECO:0000259" key="5">
    <source>
        <dbReference type="Pfam" id="PF02775"/>
    </source>
</evidence>
<keyword evidence="2 3" id="KW-0786">Thiamine pyrophosphate</keyword>